<reference evidence="2 4" key="2">
    <citation type="journal article" date="2013" name="Nature">
        <title>Insights into bilaterian evolution from three spiralian genomes.</title>
        <authorList>
            <person name="Simakov O."/>
            <person name="Marletaz F."/>
            <person name="Cho S.J."/>
            <person name="Edsinger-Gonzales E."/>
            <person name="Havlak P."/>
            <person name="Hellsten U."/>
            <person name="Kuo D.H."/>
            <person name="Larsson T."/>
            <person name="Lv J."/>
            <person name="Arendt D."/>
            <person name="Savage R."/>
            <person name="Osoegawa K."/>
            <person name="de Jong P."/>
            <person name="Grimwood J."/>
            <person name="Chapman J.A."/>
            <person name="Shapiro H."/>
            <person name="Aerts A."/>
            <person name="Otillar R.P."/>
            <person name="Terry A.Y."/>
            <person name="Boore J.L."/>
            <person name="Grigoriev I.V."/>
            <person name="Lindberg D.R."/>
            <person name="Seaver E.C."/>
            <person name="Weisblat D.A."/>
            <person name="Putnam N.H."/>
            <person name="Rokhsar D.S."/>
        </authorList>
    </citation>
    <scope>NUCLEOTIDE SEQUENCE</scope>
    <source>
        <strain evidence="2 4">I ESC-2004</strain>
    </source>
</reference>
<dbReference type="AlphaFoldDB" id="R7V0C3"/>
<evidence type="ECO:0000313" key="2">
    <source>
        <dbReference type="EMBL" id="ELU09652.1"/>
    </source>
</evidence>
<feature type="region of interest" description="Disordered" evidence="1">
    <location>
        <begin position="1"/>
        <end position="110"/>
    </location>
</feature>
<accession>R7V0C3</accession>
<feature type="non-terminal residue" evidence="2">
    <location>
        <position position="1"/>
    </location>
</feature>
<keyword evidence="4" id="KW-1185">Reference proteome</keyword>
<evidence type="ECO:0000313" key="4">
    <source>
        <dbReference type="Proteomes" id="UP000014760"/>
    </source>
</evidence>
<dbReference type="HOGENOM" id="CLU_1471742_0_0_1"/>
<evidence type="ECO:0000313" key="3">
    <source>
        <dbReference type="EnsemblMetazoa" id="CapteP202262"/>
    </source>
</evidence>
<feature type="compositionally biased region" description="Polar residues" evidence="1">
    <location>
        <begin position="61"/>
        <end position="98"/>
    </location>
</feature>
<gene>
    <name evidence="2" type="ORF">CAPTEDRAFT_202262</name>
</gene>
<feature type="compositionally biased region" description="Polar residues" evidence="1">
    <location>
        <begin position="12"/>
        <end position="22"/>
    </location>
</feature>
<dbReference type="EMBL" id="AMQN01006323">
    <property type="status" value="NOT_ANNOTATED_CDS"/>
    <property type="molecule type" value="Genomic_DNA"/>
</dbReference>
<organism evidence="2">
    <name type="scientific">Capitella teleta</name>
    <name type="common">Polychaete worm</name>
    <dbReference type="NCBI Taxonomy" id="283909"/>
    <lineage>
        <taxon>Eukaryota</taxon>
        <taxon>Metazoa</taxon>
        <taxon>Spiralia</taxon>
        <taxon>Lophotrochozoa</taxon>
        <taxon>Annelida</taxon>
        <taxon>Polychaeta</taxon>
        <taxon>Sedentaria</taxon>
        <taxon>Scolecida</taxon>
        <taxon>Capitellidae</taxon>
        <taxon>Capitella</taxon>
    </lineage>
</organism>
<feature type="compositionally biased region" description="Basic and acidic residues" evidence="1">
    <location>
        <begin position="99"/>
        <end position="110"/>
    </location>
</feature>
<reference evidence="3" key="3">
    <citation type="submission" date="2015-06" db="UniProtKB">
        <authorList>
            <consortium name="EnsemblMetazoa"/>
        </authorList>
    </citation>
    <scope>IDENTIFICATION</scope>
</reference>
<dbReference type="EnsemblMetazoa" id="CapteT202262">
    <property type="protein sequence ID" value="CapteP202262"/>
    <property type="gene ID" value="CapteG202262"/>
</dbReference>
<dbReference type="EMBL" id="KB298084">
    <property type="protein sequence ID" value="ELU09652.1"/>
    <property type="molecule type" value="Genomic_DNA"/>
</dbReference>
<dbReference type="Proteomes" id="UP000014760">
    <property type="component" value="Unassembled WGS sequence"/>
</dbReference>
<protein>
    <submittedName>
        <fullName evidence="2 3">Uncharacterized protein</fullName>
    </submittedName>
</protein>
<name>R7V0C3_CAPTE</name>
<sequence>YRIYDEDLASEGSFSNMSTQNGLPPLEPAIAGAVAISAPPPPPVPSSPGVSPEHSHETKPLLQQDNMSPSTTSPENEQCITLPTEDVTSPTSDTSDAPQEQRQEEEVKEVKEEVNEVKEEVNEVKEEVKEVKEEVEEELKVEEADKIVVQVEETAQREGSPCPPNIDVDITDVLPKTKLDNEIV</sequence>
<proteinExistence type="predicted"/>
<evidence type="ECO:0000256" key="1">
    <source>
        <dbReference type="SAM" id="MobiDB-lite"/>
    </source>
</evidence>
<feature type="compositionally biased region" description="Low complexity" evidence="1">
    <location>
        <begin position="28"/>
        <end position="37"/>
    </location>
</feature>
<reference evidence="4" key="1">
    <citation type="submission" date="2012-12" db="EMBL/GenBank/DDBJ databases">
        <authorList>
            <person name="Hellsten U."/>
            <person name="Grimwood J."/>
            <person name="Chapman J.A."/>
            <person name="Shapiro H."/>
            <person name="Aerts A."/>
            <person name="Otillar R.P."/>
            <person name="Terry A.Y."/>
            <person name="Boore J.L."/>
            <person name="Simakov O."/>
            <person name="Marletaz F."/>
            <person name="Cho S.-J."/>
            <person name="Edsinger-Gonzales E."/>
            <person name="Havlak P."/>
            <person name="Kuo D.-H."/>
            <person name="Larsson T."/>
            <person name="Lv J."/>
            <person name="Arendt D."/>
            <person name="Savage R."/>
            <person name="Osoegawa K."/>
            <person name="de Jong P."/>
            <person name="Lindberg D.R."/>
            <person name="Seaver E.C."/>
            <person name="Weisblat D.A."/>
            <person name="Putnam N.H."/>
            <person name="Grigoriev I.V."/>
            <person name="Rokhsar D.S."/>
        </authorList>
    </citation>
    <scope>NUCLEOTIDE SEQUENCE</scope>
    <source>
        <strain evidence="4">I ESC-2004</strain>
    </source>
</reference>